<dbReference type="RefSeq" id="YP_001285620.1">
    <property type="nucleotide sequence ID" value="NC_009541.1"/>
</dbReference>
<dbReference type="GeneID" id="5247063"/>
<dbReference type="EMBL" id="DQ431235">
    <property type="protein sequence ID" value="ABE68613.1"/>
    <property type="molecule type" value="Genomic_DNA"/>
</dbReference>
<protein>
    <submittedName>
        <fullName evidence="2">Gp44</fullName>
    </submittedName>
</protein>
<keyword evidence="3" id="KW-1185">Reference proteome</keyword>
<dbReference type="KEGG" id="vg:5247063"/>
<feature type="region of interest" description="Disordered" evidence="1">
    <location>
        <begin position="1"/>
        <end position="29"/>
    </location>
</feature>
<sequence>MAHSSPHPSHPSTGRQTSTRSASTASPETIQTTSIWIWCAACTTLKYKKPYDSSGPRGLSPSTAPYTATTPGSHSLRTRPRNSTISST</sequence>
<name>A4K4B1_9CAUD</name>
<evidence type="ECO:0000256" key="1">
    <source>
        <dbReference type="SAM" id="MobiDB-lite"/>
    </source>
</evidence>
<feature type="region of interest" description="Disordered" evidence="1">
    <location>
        <begin position="49"/>
        <end position="88"/>
    </location>
</feature>
<proteinExistence type="predicted"/>
<organism evidence="2 3">
    <name type="scientific">Propionibacterium phage PA6</name>
    <dbReference type="NCBI Taxonomy" id="376758"/>
    <lineage>
        <taxon>Viruses</taxon>
        <taxon>Duplodnaviria</taxon>
        <taxon>Heunggongvirae</taxon>
        <taxon>Uroviricota</taxon>
        <taxon>Caudoviricetes</taxon>
        <taxon>Pahexavirus</taxon>
        <taxon>Pahexavirus PA6</taxon>
    </lineage>
</organism>
<accession>A4K4B1</accession>
<dbReference type="Proteomes" id="UP000000228">
    <property type="component" value="Segment"/>
</dbReference>
<evidence type="ECO:0000313" key="3">
    <source>
        <dbReference type="Proteomes" id="UP000000228"/>
    </source>
</evidence>
<feature type="compositionally biased region" description="Low complexity" evidence="1">
    <location>
        <begin position="60"/>
        <end position="71"/>
    </location>
</feature>
<reference evidence="2 3" key="1">
    <citation type="journal article" date="2007" name="J. Bacteriol.">
        <title>Genome sequence and analysis of a Propionibacterium acnes bacteriophage.</title>
        <authorList>
            <person name="Farrar M.D."/>
            <person name="Howson K.M."/>
            <person name="Bojar R.A."/>
            <person name="West D."/>
            <person name="Towler J.C."/>
            <person name="Parry J."/>
            <person name="Pelton K."/>
            <person name="Holland K.T."/>
        </authorList>
    </citation>
    <scope>NUCLEOTIDE SEQUENCE</scope>
    <source>
        <strain evidence="2">PA6</strain>
    </source>
</reference>
<evidence type="ECO:0000313" key="2">
    <source>
        <dbReference type="EMBL" id="ABE68613.1"/>
    </source>
</evidence>